<dbReference type="AlphaFoldDB" id="C4J8G3"/>
<protein>
    <submittedName>
        <fullName evidence="2">Uncharacterized protein</fullName>
    </submittedName>
</protein>
<feature type="compositionally biased region" description="Low complexity" evidence="1">
    <location>
        <begin position="1"/>
        <end position="17"/>
    </location>
</feature>
<name>C4J8G3_MAIZE</name>
<feature type="region of interest" description="Disordered" evidence="1">
    <location>
        <begin position="1"/>
        <end position="35"/>
    </location>
</feature>
<proteinExistence type="evidence at transcript level"/>
<reference evidence="2" key="2">
    <citation type="submission" date="2012-06" db="EMBL/GenBank/DDBJ databases">
        <authorList>
            <person name="Yu Y."/>
            <person name="Currie J."/>
            <person name="Lomeli R."/>
            <person name="Angelova A."/>
            <person name="Collura K."/>
            <person name="Wissotski M."/>
            <person name="Campos D."/>
            <person name="Kudrna D."/>
            <person name="Golser W."/>
            <person name="Ashely E."/>
            <person name="Descour A."/>
            <person name="Fernandes J."/>
            <person name="Soderlund C."/>
            <person name="Walbot V."/>
        </authorList>
    </citation>
    <scope>NUCLEOTIDE SEQUENCE</scope>
    <source>
        <strain evidence="2">B73</strain>
    </source>
</reference>
<reference evidence="2" key="1">
    <citation type="journal article" date="2009" name="PLoS Genet.">
        <title>Sequencing, mapping, and analysis of 27,455 maize full-length cDNAs.</title>
        <authorList>
            <person name="Soderlund C."/>
            <person name="Descour A."/>
            <person name="Kudrna D."/>
            <person name="Bomhoff M."/>
            <person name="Boyd L."/>
            <person name="Currie J."/>
            <person name="Angelova A."/>
            <person name="Collura K."/>
            <person name="Wissotski M."/>
            <person name="Ashley E."/>
            <person name="Morrow D."/>
            <person name="Fernandes J."/>
            <person name="Walbot V."/>
            <person name="Yu Y."/>
        </authorList>
    </citation>
    <scope>NUCLEOTIDE SEQUENCE</scope>
    <source>
        <strain evidence="2">B73</strain>
    </source>
</reference>
<dbReference type="EMBL" id="BT087110">
    <property type="protein sequence ID" value="ACR37463.1"/>
    <property type="molecule type" value="mRNA"/>
</dbReference>
<organism evidence="2">
    <name type="scientific">Zea mays</name>
    <name type="common">Maize</name>
    <dbReference type="NCBI Taxonomy" id="4577"/>
    <lineage>
        <taxon>Eukaryota</taxon>
        <taxon>Viridiplantae</taxon>
        <taxon>Streptophyta</taxon>
        <taxon>Embryophyta</taxon>
        <taxon>Tracheophyta</taxon>
        <taxon>Spermatophyta</taxon>
        <taxon>Magnoliopsida</taxon>
        <taxon>Liliopsida</taxon>
        <taxon>Poales</taxon>
        <taxon>Poaceae</taxon>
        <taxon>PACMAD clade</taxon>
        <taxon>Panicoideae</taxon>
        <taxon>Andropogonodae</taxon>
        <taxon>Andropogoneae</taxon>
        <taxon>Tripsacinae</taxon>
        <taxon>Zea</taxon>
    </lineage>
</organism>
<accession>C4J8G3</accession>
<evidence type="ECO:0000256" key="1">
    <source>
        <dbReference type="SAM" id="MobiDB-lite"/>
    </source>
</evidence>
<evidence type="ECO:0000313" key="2">
    <source>
        <dbReference type="EMBL" id="ACR37463.1"/>
    </source>
</evidence>
<sequence>MAPASSAAMAQSEAAQPWPLRSKRPALANSATRRR</sequence>